<dbReference type="InterPro" id="IPR011051">
    <property type="entry name" value="RmlC_Cupin_sf"/>
</dbReference>
<dbReference type="EMBL" id="CP012526">
    <property type="protein sequence ID" value="ALC46958.1"/>
    <property type="molecule type" value="Genomic_DNA"/>
</dbReference>
<dbReference type="OrthoDB" id="7872933at2759"/>
<proteinExistence type="predicted"/>
<evidence type="ECO:0000313" key="2">
    <source>
        <dbReference type="EMBL" id="ALC46958.1"/>
    </source>
</evidence>
<dbReference type="Proteomes" id="UP000494163">
    <property type="component" value="Chromosome 3R"/>
</dbReference>
<sequence>MNSTKNKKDDKQKDNTALGTATKSLPQVPEGFPLMDWLNGGNEKMIQQGYNDEYYKDIQTDNVNISRANNLQFAMLDGVEYAFYKAESGLQMGYMRFKPLQIKGIQHTKIKLMFVVLHGMFEVRTKNKSKHIEEFKIKAGDYLEVKANCRYNIQNCSKNVSILMVHRNYDSNS</sequence>
<gene>
    <name evidence="2" type="ORF">Dbus_chr3Rg1708</name>
</gene>
<evidence type="ECO:0000313" key="3">
    <source>
        <dbReference type="Proteomes" id="UP000494163"/>
    </source>
</evidence>
<name>A0A0M4EJB6_DROBS</name>
<dbReference type="SMR" id="A0A0M4EJB6"/>
<keyword evidence="3" id="KW-1185">Reference proteome</keyword>
<dbReference type="AlphaFoldDB" id="A0A0M4EJB6"/>
<organism evidence="2 3">
    <name type="scientific">Drosophila busckii</name>
    <name type="common">Fruit fly</name>
    <dbReference type="NCBI Taxonomy" id="30019"/>
    <lineage>
        <taxon>Eukaryota</taxon>
        <taxon>Metazoa</taxon>
        <taxon>Ecdysozoa</taxon>
        <taxon>Arthropoda</taxon>
        <taxon>Hexapoda</taxon>
        <taxon>Insecta</taxon>
        <taxon>Pterygota</taxon>
        <taxon>Neoptera</taxon>
        <taxon>Endopterygota</taxon>
        <taxon>Diptera</taxon>
        <taxon>Brachycera</taxon>
        <taxon>Muscomorpha</taxon>
        <taxon>Ephydroidea</taxon>
        <taxon>Drosophilidae</taxon>
        <taxon>Drosophila</taxon>
    </lineage>
</organism>
<protein>
    <submittedName>
        <fullName evidence="2">Maker217</fullName>
    </submittedName>
</protein>
<dbReference type="SUPFAM" id="SSF51182">
    <property type="entry name" value="RmlC-like cupins"/>
    <property type="match status" value="1"/>
</dbReference>
<evidence type="ECO:0000256" key="1">
    <source>
        <dbReference type="SAM" id="MobiDB-lite"/>
    </source>
</evidence>
<feature type="region of interest" description="Disordered" evidence="1">
    <location>
        <begin position="1"/>
        <end position="27"/>
    </location>
</feature>
<dbReference type="Gene3D" id="2.60.120.10">
    <property type="entry name" value="Jelly Rolls"/>
    <property type="match status" value="1"/>
</dbReference>
<accession>A0A0M4EJB6</accession>
<feature type="compositionally biased region" description="Basic and acidic residues" evidence="1">
    <location>
        <begin position="1"/>
        <end position="14"/>
    </location>
</feature>
<dbReference type="STRING" id="30019.A0A0M4EJB6"/>
<reference evidence="2 3" key="1">
    <citation type="submission" date="2015-08" db="EMBL/GenBank/DDBJ databases">
        <title>Ancestral chromatin configuration constrains chromatin evolution on differentiating sex chromosomes in Drosophila.</title>
        <authorList>
            <person name="Zhou Q."/>
            <person name="Bachtrog D."/>
        </authorList>
    </citation>
    <scope>NUCLEOTIDE SEQUENCE [LARGE SCALE GENOMIC DNA]</scope>
    <source>
        <tissue evidence="2">Whole larvae</tissue>
    </source>
</reference>
<dbReference type="InterPro" id="IPR014710">
    <property type="entry name" value="RmlC-like_jellyroll"/>
</dbReference>